<protein>
    <submittedName>
        <fullName evidence="2">Uncharacterized protein</fullName>
    </submittedName>
</protein>
<organism evidence="2 3">
    <name type="scientific">Cuscuta australis</name>
    <dbReference type="NCBI Taxonomy" id="267555"/>
    <lineage>
        <taxon>Eukaryota</taxon>
        <taxon>Viridiplantae</taxon>
        <taxon>Streptophyta</taxon>
        <taxon>Embryophyta</taxon>
        <taxon>Tracheophyta</taxon>
        <taxon>Spermatophyta</taxon>
        <taxon>Magnoliopsida</taxon>
        <taxon>eudicotyledons</taxon>
        <taxon>Gunneridae</taxon>
        <taxon>Pentapetalae</taxon>
        <taxon>asterids</taxon>
        <taxon>lamiids</taxon>
        <taxon>Solanales</taxon>
        <taxon>Convolvulaceae</taxon>
        <taxon>Cuscuteae</taxon>
        <taxon>Cuscuta</taxon>
        <taxon>Cuscuta subgen. Grammica</taxon>
        <taxon>Cuscuta sect. Cleistogrammica</taxon>
    </lineage>
</organism>
<evidence type="ECO:0000313" key="2">
    <source>
        <dbReference type="EMBL" id="RAL48701.1"/>
    </source>
</evidence>
<sequence>MGKVNPIVSEKSGMRVCHDHAPPRHREPYLKSYSKSGFIKRFNTQSAYPNNRTSNLRRRDSRWPFKSPEVYELKNSYVLSEQRIILPGQKAVTSPWPSKNISFKFRILNKVLEAFEWFTWFFFSFGNGYFMAWACLGVALQDWARVWAALGQTWVLKLDGFFQILAILRSPALTLKEVDSNIEEPIVDWF</sequence>
<evidence type="ECO:0000256" key="1">
    <source>
        <dbReference type="SAM" id="Phobius"/>
    </source>
</evidence>
<keyword evidence="1" id="KW-0472">Membrane</keyword>
<feature type="transmembrane region" description="Helical" evidence="1">
    <location>
        <begin position="117"/>
        <end position="140"/>
    </location>
</feature>
<comment type="caution">
    <text evidence="2">The sequence shown here is derived from an EMBL/GenBank/DDBJ whole genome shotgun (WGS) entry which is preliminary data.</text>
</comment>
<keyword evidence="1" id="KW-1133">Transmembrane helix</keyword>
<evidence type="ECO:0000313" key="3">
    <source>
        <dbReference type="Proteomes" id="UP000249390"/>
    </source>
</evidence>
<proteinExistence type="predicted"/>
<dbReference type="Proteomes" id="UP000249390">
    <property type="component" value="Unassembled WGS sequence"/>
</dbReference>
<accession>A0A328DWZ2</accession>
<reference evidence="2 3" key="1">
    <citation type="submission" date="2018-06" db="EMBL/GenBank/DDBJ databases">
        <title>The Genome of Cuscuta australis (Dodder) Provides Insight into the Evolution of Plant Parasitism.</title>
        <authorList>
            <person name="Liu H."/>
        </authorList>
    </citation>
    <scope>NUCLEOTIDE SEQUENCE [LARGE SCALE GENOMIC DNA]</scope>
    <source>
        <strain evidence="3">cv. Yunnan</strain>
        <tissue evidence="2">Vines</tissue>
    </source>
</reference>
<gene>
    <name evidence="2" type="ORF">DM860_001021</name>
</gene>
<name>A0A328DWZ2_9ASTE</name>
<dbReference type="EMBL" id="NQVE01000097">
    <property type="protein sequence ID" value="RAL48701.1"/>
    <property type="molecule type" value="Genomic_DNA"/>
</dbReference>
<dbReference type="AlphaFoldDB" id="A0A328DWZ2"/>
<keyword evidence="1" id="KW-0812">Transmembrane</keyword>
<keyword evidence="3" id="KW-1185">Reference proteome</keyword>